<proteinExistence type="predicted"/>
<sequence>MSHQRLLWMKMTPRPLTLMRLTIFLITRGCSSVVKRPPM</sequence>
<comment type="caution">
    <text evidence="1">The sequence shown here is derived from an EMBL/GenBank/DDBJ whole genome shotgun (WGS) entry which is preliminary data.</text>
</comment>
<dbReference type="EMBL" id="VSRR010015679">
    <property type="protein sequence ID" value="MPC58435.1"/>
    <property type="molecule type" value="Genomic_DNA"/>
</dbReference>
<keyword evidence="2" id="KW-1185">Reference proteome</keyword>
<gene>
    <name evidence="1" type="ORF">E2C01_052440</name>
</gene>
<reference evidence="1 2" key="1">
    <citation type="submission" date="2019-05" db="EMBL/GenBank/DDBJ databases">
        <title>Another draft genome of Portunus trituberculatus and its Hox gene families provides insights of decapod evolution.</title>
        <authorList>
            <person name="Jeong J.-H."/>
            <person name="Song I."/>
            <person name="Kim S."/>
            <person name="Choi T."/>
            <person name="Kim D."/>
            <person name="Ryu S."/>
            <person name="Kim W."/>
        </authorList>
    </citation>
    <scope>NUCLEOTIDE SEQUENCE [LARGE SCALE GENOMIC DNA]</scope>
    <source>
        <tissue evidence="1">Muscle</tissue>
    </source>
</reference>
<evidence type="ECO:0000313" key="2">
    <source>
        <dbReference type="Proteomes" id="UP000324222"/>
    </source>
</evidence>
<organism evidence="1 2">
    <name type="scientific">Portunus trituberculatus</name>
    <name type="common">Swimming crab</name>
    <name type="synonym">Neptunus trituberculatus</name>
    <dbReference type="NCBI Taxonomy" id="210409"/>
    <lineage>
        <taxon>Eukaryota</taxon>
        <taxon>Metazoa</taxon>
        <taxon>Ecdysozoa</taxon>
        <taxon>Arthropoda</taxon>
        <taxon>Crustacea</taxon>
        <taxon>Multicrustacea</taxon>
        <taxon>Malacostraca</taxon>
        <taxon>Eumalacostraca</taxon>
        <taxon>Eucarida</taxon>
        <taxon>Decapoda</taxon>
        <taxon>Pleocyemata</taxon>
        <taxon>Brachyura</taxon>
        <taxon>Eubrachyura</taxon>
        <taxon>Portunoidea</taxon>
        <taxon>Portunidae</taxon>
        <taxon>Portuninae</taxon>
        <taxon>Portunus</taxon>
    </lineage>
</organism>
<dbReference type="AlphaFoldDB" id="A0A5B7GLV7"/>
<accession>A0A5B7GLV7</accession>
<dbReference type="Proteomes" id="UP000324222">
    <property type="component" value="Unassembled WGS sequence"/>
</dbReference>
<name>A0A5B7GLV7_PORTR</name>
<protein>
    <submittedName>
        <fullName evidence="1">Uncharacterized protein</fullName>
    </submittedName>
</protein>
<evidence type="ECO:0000313" key="1">
    <source>
        <dbReference type="EMBL" id="MPC58435.1"/>
    </source>
</evidence>